<organism evidence="1 2">
    <name type="scientific">Naganishia onofrii</name>
    <dbReference type="NCBI Taxonomy" id="1851511"/>
    <lineage>
        <taxon>Eukaryota</taxon>
        <taxon>Fungi</taxon>
        <taxon>Dikarya</taxon>
        <taxon>Basidiomycota</taxon>
        <taxon>Agaricomycotina</taxon>
        <taxon>Tremellomycetes</taxon>
        <taxon>Filobasidiales</taxon>
        <taxon>Filobasidiaceae</taxon>
        <taxon>Naganishia</taxon>
    </lineage>
</organism>
<dbReference type="EMBL" id="JASBWV010000020">
    <property type="protein sequence ID" value="KAJ9120557.1"/>
    <property type="molecule type" value="Genomic_DNA"/>
</dbReference>
<proteinExistence type="predicted"/>
<accession>A0ACC2XCU2</accession>
<reference evidence="1" key="1">
    <citation type="submission" date="2023-04" db="EMBL/GenBank/DDBJ databases">
        <title>Draft Genome sequencing of Naganishia species isolated from polar environments using Oxford Nanopore Technology.</title>
        <authorList>
            <person name="Leo P."/>
            <person name="Venkateswaran K."/>
        </authorList>
    </citation>
    <scope>NUCLEOTIDE SEQUENCE</scope>
    <source>
        <strain evidence="1">DBVPG 5303</strain>
    </source>
</reference>
<name>A0ACC2XCU2_9TREE</name>
<evidence type="ECO:0000313" key="2">
    <source>
        <dbReference type="Proteomes" id="UP001234202"/>
    </source>
</evidence>
<gene>
    <name evidence="1" type="ORF">QFC24_005234</name>
</gene>
<comment type="caution">
    <text evidence="1">The sequence shown here is derived from an EMBL/GenBank/DDBJ whole genome shotgun (WGS) entry which is preliminary data.</text>
</comment>
<dbReference type="Proteomes" id="UP001234202">
    <property type="component" value="Unassembled WGS sequence"/>
</dbReference>
<sequence length="342" mass="35820">MKTFTGHRGVKFASGVCLMDPRVAGCLDEEREQDGDDARGVKRRKVVHGGRGEVDGQRPTTTMTDGSDSIALATDGTTTSPVDQNFSTAATDTISSASAPVPAPVLVPDSAAIDAAIKEADGGSGDQDGNGDGNGGADAGNATAAVVAESEVVPIPISTSMEADVRSEPMTGSAAVNENVDGIANESQTHTRDQNQNGSETPTESRMEAENIIQNDADDHDDDGIPTAWLLSGTDTEDVFLWDVQSRQCLQRIHTQNYDLSDMARVELPVKGDGVDVPRGDGAAGEAEDRAGGERKSGKDKDAAGREDRPTLALAAHPWRREIAVGGVGGRWGNVVSVWRSR</sequence>
<protein>
    <submittedName>
        <fullName evidence="1">Uncharacterized protein</fullName>
    </submittedName>
</protein>
<evidence type="ECO:0000313" key="1">
    <source>
        <dbReference type="EMBL" id="KAJ9120557.1"/>
    </source>
</evidence>
<keyword evidence="2" id="KW-1185">Reference proteome</keyword>